<accession>A0A1P8WPC0</accession>
<evidence type="ECO:0000313" key="2">
    <source>
        <dbReference type="Proteomes" id="UP000187735"/>
    </source>
</evidence>
<dbReference type="EMBL" id="CP017641">
    <property type="protein sequence ID" value="APZ95907.1"/>
    <property type="molecule type" value="Genomic_DNA"/>
</dbReference>
<proteinExistence type="predicted"/>
<dbReference type="KEGG" id="fmr:Fuma_05570"/>
<dbReference type="AlphaFoldDB" id="A0A1P8WPC0"/>
<protein>
    <submittedName>
        <fullName evidence="1">Uncharacterized protein</fullName>
    </submittedName>
</protein>
<name>A0A1P8WPC0_9PLAN</name>
<organism evidence="1 2">
    <name type="scientific">Fuerstiella marisgermanici</name>
    <dbReference type="NCBI Taxonomy" id="1891926"/>
    <lineage>
        <taxon>Bacteria</taxon>
        <taxon>Pseudomonadati</taxon>
        <taxon>Planctomycetota</taxon>
        <taxon>Planctomycetia</taxon>
        <taxon>Planctomycetales</taxon>
        <taxon>Planctomycetaceae</taxon>
        <taxon>Fuerstiella</taxon>
    </lineage>
</organism>
<reference evidence="1 2" key="1">
    <citation type="journal article" date="2016" name="Front. Microbiol.">
        <title>Fuerstia marisgermanicae gen. nov., sp. nov., an Unusual Member of the Phylum Planctomycetes from the German Wadden Sea.</title>
        <authorList>
            <person name="Kohn T."/>
            <person name="Heuer A."/>
            <person name="Jogler M."/>
            <person name="Vollmers J."/>
            <person name="Boedeker C."/>
            <person name="Bunk B."/>
            <person name="Rast P."/>
            <person name="Borchert D."/>
            <person name="Glockner I."/>
            <person name="Freese H.M."/>
            <person name="Klenk H.P."/>
            <person name="Overmann J."/>
            <person name="Kaster A.K."/>
            <person name="Rohde M."/>
            <person name="Wiegand S."/>
            <person name="Jogler C."/>
        </authorList>
    </citation>
    <scope>NUCLEOTIDE SEQUENCE [LARGE SCALE GENOMIC DNA]</scope>
    <source>
        <strain evidence="1 2">NH11</strain>
    </source>
</reference>
<evidence type="ECO:0000313" key="1">
    <source>
        <dbReference type="EMBL" id="APZ95907.1"/>
    </source>
</evidence>
<dbReference type="Proteomes" id="UP000187735">
    <property type="component" value="Chromosome"/>
</dbReference>
<keyword evidence="2" id="KW-1185">Reference proteome</keyword>
<sequence>MVGQHFVGTYRDSGGCLLMCYLILPCSSKNAKRMRLSPARDLTHD</sequence>
<gene>
    <name evidence="1" type="ORF">Fuma_05570</name>
</gene>